<dbReference type="CDD" id="cd07204">
    <property type="entry name" value="Pat_PNPLA_like"/>
    <property type="match status" value="1"/>
</dbReference>
<dbReference type="AlphaFoldDB" id="A0A0D6LKK6"/>
<feature type="active site" description="Proton acceptor" evidence="4">
    <location>
        <position position="167"/>
    </location>
</feature>
<feature type="short sequence motif" description="GXSXG" evidence="4">
    <location>
        <begin position="46"/>
        <end position="50"/>
    </location>
</feature>
<dbReference type="EC" id="3.1.1.3" evidence="1"/>
<keyword evidence="2 4" id="KW-0378">Hydrolase</keyword>
<name>A0A0D6LKK6_9BILA</name>
<feature type="region of interest" description="Disordered" evidence="5">
    <location>
        <begin position="581"/>
        <end position="679"/>
    </location>
</feature>
<keyword evidence="9" id="KW-1185">Reference proteome</keyword>
<keyword evidence="6" id="KW-0812">Transmembrane</keyword>
<dbReference type="GO" id="GO:0019433">
    <property type="term" value="P:triglyceride catabolic process"/>
    <property type="evidence" value="ECO:0007669"/>
    <property type="project" value="TreeGrafter"/>
</dbReference>
<reference evidence="8 9" key="1">
    <citation type="submission" date="2013-05" db="EMBL/GenBank/DDBJ databases">
        <title>Draft genome of the parasitic nematode Anyclostoma ceylanicum.</title>
        <authorList>
            <person name="Mitreva M."/>
        </authorList>
    </citation>
    <scope>NUCLEOTIDE SEQUENCE [LARGE SCALE GENOMIC DNA]</scope>
</reference>
<feature type="active site" description="Nucleophile" evidence="4">
    <location>
        <position position="48"/>
    </location>
</feature>
<dbReference type="Pfam" id="PF01734">
    <property type="entry name" value="Patatin"/>
    <property type="match status" value="1"/>
</dbReference>
<evidence type="ECO:0000256" key="2">
    <source>
        <dbReference type="ARBA" id="ARBA00022801"/>
    </source>
</evidence>
<keyword evidence="6" id="KW-1133">Transmembrane helix</keyword>
<dbReference type="InterPro" id="IPR033562">
    <property type="entry name" value="PLPL"/>
</dbReference>
<organism evidence="8 9">
    <name type="scientific">Ancylostoma ceylanicum</name>
    <dbReference type="NCBI Taxonomy" id="53326"/>
    <lineage>
        <taxon>Eukaryota</taxon>
        <taxon>Metazoa</taxon>
        <taxon>Ecdysozoa</taxon>
        <taxon>Nematoda</taxon>
        <taxon>Chromadorea</taxon>
        <taxon>Rhabditida</taxon>
        <taxon>Rhabditina</taxon>
        <taxon>Rhabditomorpha</taxon>
        <taxon>Strongyloidea</taxon>
        <taxon>Ancylostomatidae</taxon>
        <taxon>Ancylostomatinae</taxon>
        <taxon>Ancylostoma</taxon>
    </lineage>
</organism>
<keyword evidence="6" id="KW-0472">Membrane</keyword>
<feature type="compositionally biased region" description="Acidic residues" evidence="5">
    <location>
        <begin position="666"/>
        <end position="679"/>
    </location>
</feature>
<dbReference type="GO" id="GO:0004806">
    <property type="term" value="F:triacylglycerol lipase activity"/>
    <property type="evidence" value="ECO:0007669"/>
    <property type="project" value="UniProtKB-EC"/>
</dbReference>
<evidence type="ECO:0000313" key="9">
    <source>
        <dbReference type="Proteomes" id="UP000054495"/>
    </source>
</evidence>
<dbReference type="PANTHER" id="PTHR12406:SF41">
    <property type="entry name" value="BRUMMER, ISOFORM B-RELATED"/>
    <property type="match status" value="1"/>
</dbReference>
<evidence type="ECO:0000256" key="5">
    <source>
        <dbReference type="SAM" id="MobiDB-lite"/>
    </source>
</evidence>
<dbReference type="Gene3D" id="3.40.1090.10">
    <property type="entry name" value="Cytosolic phospholipase A2 catalytic domain"/>
    <property type="match status" value="2"/>
</dbReference>
<evidence type="ECO:0000259" key="7">
    <source>
        <dbReference type="PROSITE" id="PS51635"/>
    </source>
</evidence>
<dbReference type="GO" id="GO:0055088">
    <property type="term" value="P:lipid homeostasis"/>
    <property type="evidence" value="ECO:0007669"/>
    <property type="project" value="TreeGrafter"/>
</dbReference>
<dbReference type="InterPro" id="IPR002641">
    <property type="entry name" value="PNPLA_dom"/>
</dbReference>
<feature type="compositionally biased region" description="Low complexity" evidence="5">
    <location>
        <begin position="620"/>
        <end position="643"/>
    </location>
</feature>
<protein>
    <recommendedName>
        <fullName evidence="1">triacylglycerol lipase</fullName>
        <ecNumber evidence="1">3.1.1.3</ecNumber>
    </recommendedName>
</protein>
<evidence type="ECO:0000256" key="3">
    <source>
        <dbReference type="ARBA" id="ARBA00023098"/>
    </source>
</evidence>
<evidence type="ECO:0000313" key="8">
    <source>
        <dbReference type="EMBL" id="EPB71683.1"/>
    </source>
</evidence>
<dbReference type="GO" id="GO:0016020">
    <property type="term" value="C:membrane"/>
    <property type="evidence" value="ECO:0007669"/>
    <property type="project" value="TreeGrafter"/>
</dbReference>
<feature type="transmembrane region" description="Helical" evidence="6">
    <location>
        <begin position="383"/>
        <end position="400"/>
    </location>
</feature>
<evidence type="ECO:0000256" key="4">
    <source>
        <dbReference type="PROSITE-ProRule" id="PRU01161"/>
    </source>
</evidence>
<dbReference type="FunFam" id="3.40.1090.10:FF:000050">
    <property type="entry name" value="Patanin-like phospholipase domain-containing protein"/>
    <property type="match status" value="1"/>
</dbReference>
<sequence>MTMVNSYPERMNLSFSGCGFLCIYHAGVAAAIKEYAPHLIQNKISGASAGAIVAAGLVTNVCISQATSTILKIVTQARSRALGALHPAFNLLGLVREEIERTLPPDAYKRCTGRLQISLTRWSDNKNVVVTEFESNEELIDAIICSCFIPVYCGITPPTYRGEAYIDGGFTDNQPSYDDHTVTVSPFSGESDICPPDWDSASFFGICFSRTSIRFTTRNLFRLTACLMPPSTEDCSKMCLQGFEDALRFLTKNAMAPCIRCLTIQTNVDQRAESFSPIEERTQLSPNGPRFRNRTSSNIAKKRLESECDTCCESEHMYNTAVSEVFPSIMTRTFDEAFAAEDSFFKYLLSFRMFRYARTALGVGKLPWDVLVIFSKKQLSERYFPFFCSLVLSYILLFLWKYMCLLAMKIRAFSVAAWLSAVVAPEWLRAKINALVDFVLMEIERQKSRYSRFSCLLPVPEITYKREREPEIELSEDAQKELAFIRESDRRKKVRLEATVSSATPSKDWTLFDDADNEDSLQHVIEYSNSHDAMYEFHYLDENNRMRSFELFNIADPFKRHECHSRIGSVPPSRPVSMVVEEEAEQVEQEAACSSKADEGDSGLSGVEGHTDSGRKQHSASRSGSVVSGSGVSVSGVRSASSDSEGDGADKLFVPARRQRTSSVEYDGEPEPSDTDIPV</sequence>
<dbReference type="PROSITE" id="PS51635">
    <property type="entry name" value="PNPLA"/>
    <property type="match status" value="1"/>
</dbReference>
<dbReference type="PANTHER" id="PTHR12406">
    <property type="entry name" value="CALCIUM-INDEPENDENT PHOSPHOLIPASE A2 IPLA2 -RELATED"/>
    <property type="match status" value="1"/>
</dbReference>
<gene>
    <name evidence="8" type="ORF">ANCCEY_09231</name>
</gene>
<feature type="domain" description="PNPLA" evidence="7">
    <location>
        <begin position="13"/>
        <end position="180"/>
    </location>
</feature>
<dbReference type="SUPFAM" id="SSF52151">
    <property type="entry name" value="FabD/lysophospholipase-like"/>
    <property type="match status" value="1"/>
</dbReference>
<evidence type="ECO:0000256" key="1">
    <source>
        <dbReference type="ARBA" id="ARBA00013279"/>
    </source>
</evidence>
<dbReference type="InterPro" id="IPR016035">
    <property type="entry name" value="Acyl_Trfase/lysoPLipase"/>
</dbReference>
<accession>A0A0D6LKK6</accession>
<keyword evidence="3 4" id="KW-0443">Lipid metabolism</keyword>
<proteinExistence type="predicted"/>
<feature type="short sequence motif" description="DGA/G" evidence="4">
    <location>
        <begin position="167"/>
        <end position="169"/>
    </location>
</feature>
<comment type="caution">
    <text evidence="4">Lacks conserved residue(s) required for the propagation of feature annotation.</text>
</comment>
<dbReference type="FunFam" id="3.40.1090.10:FF:000003">
    <property type="entry name" value="Patatin-like phospholipase domain-containing protein 2"/>
    <property type="match status" value="1"/>
</dbReference>
<dbReference type="GO" id="GO:0005737">
    <property type="term" value="C:cytoplasm"/>
    <property type="evidence" value="ECO:0007669"/>
    <property type="project" value="TreeGrafter"/>
</dbReference>
<evidence type="ECO:0000256" key="6">
    <source>
        <dbReference type="SAM" id="Phobius"/>
    </source>
</evidence>
<dbReference type="Proteomes" id="UP000054495">
    <property type="component" value="Unassembled WGS sequence"/>
</dbReference>
<keyword evidence="4" id="KW-0442">Lipid degradation</keyword>
<dbReference type="EMBL" id="KE125095">
    <property type="protein sequence ID" value="EPB71683.1"/>
    <property type="molecule type" value="Genomic_DNA"/>
</dbReference>
<dbReference type="GO" id="GO:0005811">
    <property type="term" value="C:lipid droplet"/>
    <property type="evidence" value="ECO:0007669"/>
    <property type="project" value="TreeGrafter"/>
</dbReference>